<accession>A0A094YNW9</accession>
<dbReference type="InterPro" id="IPR045864">
    <property type="entry name" value="aa-tRNA-synth_II/BPL/LPL"/>
</dbReference>
<dbReference type="InterPro" id="IPR003142">
    <property type="entry name" value="BPL_C"/>
</dbReference>
<gene>
    <name evidence="6" type="ORF">AtDm6_2305</name>
</gene>
<dbReference type="GeneID" id="89479611"/>
<dbReference type="GO" id="GO:0004077">
    <property type="term" value="F:biotin--[biotin carboxyl-carrier protein] ligase activity"/>
    <property type="evidence" value="ECO:0007669"/>
    <property type="project" value="UniProtKB-EC"/>
</dbReference>
<dbReference type="PANTHER" id="PTHR12835">
    <property type="entry name" value="BIOTIN PROTEIN LIGASE"/>
    <property type="match status" value="1"/>
</dbReference>
<keyword evidence="1 6" id="KW-0436">Ligase</keyword>
<dbReference type="Pfam" id="PF02237">
    <property type="entry name" value="BPL_C"/>
    <property type="match status" value="1"/>
</dbReference>
<evidence type="ECO:0000256" key="2">
    <source>
        <dbReference type="ARBA" id="ARBA00023267"/>
    </source>
</evidence>
<proteinExistence type="predicted"/>
<comment type="catalytic activity">
    <reaction evidence="4">
        <text>biotin + L-lysyl-[protein] + ATP = N(6)-biotinyl-L-lysyl-[protein] + AMP + diphosphate + H(+)</text>
        <dbReference type="Rhea" id="RHEA:11756"/>
        <dbReference type="Rhea" id="RHEA-COMP:9752"/>
        <dbReference type="Rhea" id="RHEA-COMP:10505"/>
        <dbReference type="ChEBI" id="CHEBI:15378"/>
        <dbReference type="ChEBI" id="CHEBI:29969"/>
        <dbReference type="ChEBI" id="CHEBI:30616"/>
        <dbReference type="ChEBI" id="CHEBI:33019"/>
        <dbReference type="ChEBI" id="CHEBI:57586"/>
        <dbReference type="ChEBI" id="CHEBI:83144"/>
        <dbReference type="ChEBI" id="CHEBI:456215"/>
        <dbReference type="EC" id="6.3.4.15"/>
    </reaction>
</comment>
<name>A0A094YNW9_9PROT</name>
<dbReference type="InterPro" id="IPR004408">
    <property type="entry name" value="Biotin_CoA_COase_ligase"/>
</dbReference>
<dbReference type="NCBIfam" id="TIGR00121">
    <property type="entry name" value="birA_ligase"/>
    <property type="match status" value="1"/>
</dbReference>
<evidence type="ECO:0000256" key="4">
    <source>
        <dbReference type="ARBA" id="ARBA00047846"/>
    </source>
</evidence>
<protein>
    <recommendedName>
        <fullName evidence="3">biotin--[biotin carboxyl-carrier protein] ligase</fullName>
        <ecNumber evidence="3">6.3.4.15</ecNumber>
    </recommendedName>
</protein>
<evidence type="ECO:0000313" key="7">
    <source>
        <dbReference type="Proteomes" id="UP000029448"/>
    </source>
</evidence>
<reference evidence="6 7" key="1">
    <citation type="submission" date="2014-06" db="EMBL/GenBank/DDBJ databases">
        <title>Functional and comparative genomic analyses of the Drosophila gut microbiota identify candidate symbiosis factors.</title>
        <authorList>
            <person name="Newell P.D."/>
            <person name="Chaston J.M."/>
            <person name="Douglas A.E."/>
        </authorList>
    </citation>
    <scope>NUCLEOTIDE SEQUENCE [LARGE SCALE GENOMIC DNA]</scope>
    <source>
        <strain evidence="6 7">DmCS_006</strain>
    </source>
</reference>
<dbReference type="AlphaFoldDB" id="A0A094YNW9"/>
<keyword evidence="2" id="KW-0092">Biotin</keyword>
<comment type="caution">
    <text evidence="6">The sequence shown here is derived from an EMBL/GenBank/DDBJ whole genome shotgun (WGS) entry which is preliminary data.</text>
</comment>
<dbReference type="PANTHER" id="PTHR12835:SF5">
    <property type="entry name" value="BIOTIN--PROTEIN LIGASE"/>
    <property type="match status" value="1"/>
</dbReference>
<organism evidence="6 7">
    <name type="scientific">Acetobacter tropicalis</name>
    <dbReference type="NCBI Taxonomy" id="104102"/>
    <lineage>
        <taxon>Bacteria</taxon>
        <taxon>Pseudomonadati</taxon>
        <taxon>Pseudomonadota</taxon>
        <taxon>Alphaproteobacteria</taxon>
        <taxon>Acetobacterales</taxon>
        <taxon>Acetobacteraceae</taxon>
        <taxon>Acetobacter</taxon>
    </lineage>
</organism>
<dbReference type="EMBL" id="JOKM01000079">
    <property type="protein sequence ID" value="KGB22294.1"/>
    <property type="molecule type" value="Genomic_DNA"/>
</dbReference>
<evidence type="ECO:0000256" key="1">
    <source>
        <dbReference type="ARBA" id="ARBA00022598"/>
    </source>
</evidence>
<dbReference type="SUPFAM" id="SSF55681">
    <property type="entry name" value="Class II aaRS and biotin synthetases"/>
    <property type="match status" value="1"/>
</dbReference>
<dbReference type="CDD" id="cd16442">
    <property type="entry name" value="BPL"/>
    <property type="match status" value="1"/>
</dbReference>
<dbReference type="Gene3D" id="3.30.930.10">
    <property type="entry name" value="Bira Bifunctional Protein, Domain 2"/>
    <property type="match status" value="1"/>
</dbReference>
<dbReference type="GO" id="GO:0005737">
    <property type="term" value="C:cytoplasm"/>
    <property type="evidence" value="ECO:0007669"/>
    <property type="project" value="TreeGrafter"/>
</dbReference>
<evidence type="ECO:0000259" key="5">
    <source>
        <dbReference type="PROSITE" id="PS51733"/>
    </source>
</evidence>
<sequence>MKAVCPPWRLECYDELTSTSDVCLERARAGEKPGLALLALRQTKGRGSRGRNWVDAGQSLALSMLLDGQQAGQDALGGWPFLASLAFFEGLAETMPAARDHLMIKWPNDILLDGQKLGGILIEREGRALIIGMGANLARSPATDAIGREAAFLGRYGEPPHPRAVAEAILAQITRWRDVWEHQGFGILCAEWMKRAHPVGTPLVVNGGTTYEKGRFAGLAADGRLLLETENGMKTIATGDILLASQGAGRAARH</sequence>
<dbReference type="RefSeq" id="WP_035380832.1">
    <property type="nucleotide sequence ID" value="NZ_JACAOJ010000003.1"/>
</dbReference>
<evidence type="ECO:0000313" key="6">
    <source>
        <dbReference type="EMBL" id="KGB22294.1"/>
    </source>
</evidence>
<dbReference type="InterPro" id="IPR004143">
    <property type="entry name" value="BPL_LPL_catalytic"/>
</dbReference>
<dbReference type="Pfam" id="PF03099">
    <property type="entry name" value="BPL_LplA_LipB"/>
    <property type="match status" value="1"/>
</dbReference>
<evidence type="ECO:0000256" key="3">
    <source>
        <dbReference type="ARBA" id="ARBA00024227"/>
    </source>
</evidence>
<dbReference type="PROSITE" id="PS51733">
    <property type="entry name" value="BPL_LPL_CATALYTIC"/>
    <property type="match status" value="1"/>
</dbReference>
<dbReference type="Proteomes" id="UP000029448">
    <property type="component" value="Unassembled WGS sequence"/>
</dbReference>
<feature type="domain" description="BPL/LPL catalytic" evidence="5">
    <location>
        <begin position="9"/>
        <end position="181"/>
    </location>
</feature>
<keyword evidence="7" id="KW-1185">Reference proteome</keyword>
<dbReference type="PATRIC" id="fig|104102.7.peg.2281"/>
<dbReference type="EC" id="6.3.4.15" evidence="3"/>
<dbReference type="STRING" id="104102.AtDm6_2305"/>